<organism evidence="3">
    <name type="scientific">Alexandrium andersonii</name>
    <dbReference type="NCBI Taxonomy" id="327968"/>
    <lineage>
        <taxon>Eukaryota</taxon>
        <taxon>Sar</taxon>
        <taxon>Alveolata</taxon>
        <taxon>Dinophyceae</taxon>
        <taxon>Gonyaulacales</taxon>
        <taxon>Pyrocystaceae</taxon>
        <taxon>Alexandrium</taxon>
    </lineage>
</organism>
<dbReference type="AlphaFoldDB" id="A0A7S2F1G3"/>
<accession>A0A7S2F1G3</accession>
<feature type="chain" id="PRO_5031168554" evidence="2">
    <location>
        <begin position="18"/>
        <end position="354"/>
    </location>
</feature>
<gene>
    <name evidence="3" type="ORF">AAND1436_LOCUS3065</name>
</gene>
<dbReference type="EMBL" id="HBGQ01006046">
    <property type="protein sequence ID" value="CAD9366859.1"/>
    <property type="molecule type" value="Transcribed_RNA"/>
</dbReference>
<evidence type="ECO:0000313" key="3">
    <source>
        <dbReference type="EMBL" id="CAD9366859.1"/>
    </source>
</evidence>
<keyword evidence="2" id="KW-0732">Signal</keyword>
<sequence>MLRILLGSTLVVQGASGSASDATVLLQQQVVQEPTCADLKHQSNSKCAANVEWSFRLGKLDDHAAHWYRSMGLLTGAGFEQGTKEDFQRFWYCKSIARLQESAEEKVHSCGLPPCSCSVPPCDKCLFQGNVTQHFIDEKLAKEAQREENVAKNQKMLDTMVRSITGEDANASQYIDMTLDEYAVQQFGMALDRATKMAFDKVKTAAEKVGALASQEFKMNTRYYNQMRRKMSKQLSRQVLYNIDKRRRKTSDEIMARALKEKPNIGKGGEKYIKRQQEVAKEKAEARMRDPTEKAKMEHHKAVMDHTKMEYEQNQQKKMTDDVNRAKRLQRKAVWEASHPNGGEYIPPDGGVED</sequence>
<evidence type="ECO:0000256" key="2">
    <source>
        <dbReference type="SAM" id="SignalP"/>
    </source>
</evidence>
<protein>
    <submittedName>
        <fullName evidence="3">Uncharacterized protein</fullName>
    </submittedName>
</protein>
<name>A0A7S2F1G3_9DINO</name>
<evidence type="ECO:0000256" key="1">
    <source>
        <dbReference type="SAM" id="MobiDB-lite"/>
    </source>
</evidence>
<proteinExistence type="predicted"/>
<reference evidence="3" key="1">
    <citation type="submission" date="2021-01" db="EMBL/GenBank/DDBJ databases">
        <authorList>
            <person name="Corre E."/>
            <person name="Pelletier E."/>
            <person name="Niang G."/>
            <person name="Scheremetjew M."/>
            <person name="Finn R."/>
            <person name="Kale V."/>
            <person name="Holt S."/>
            <person name="Cochrane G."/>
            <person name="Meng A."/>
            <person name="Brown T."/>
            <person name="Cohen L."/>
        </authorList>
    </citation>
    <scope>NUCLEOTIDE SEQUENCE</scope>
    <source>
        <strain evidence="3">CCMP2222</strain>
    </source>
</reference>
<feature type="signal peptide" evidence="2">
    <location>
        <begin position="1"/>
        <end position="17"/>
    </location>
</feature>
<feature type="region of interest" description="Disordered" evidence="1">
    <location>
        <begin position="333"/>
        <end position="354"/>
    </location>
</feature>